<dbReference type="InterPro" id="IPR036186">
    <property type="entry name" value="Serpin_sf"/>
</dbReference>
<comment type="caution">
    <text evidence="3">The sequence shown here is derived from an EMBL/GenBank/DDBJ whole genome shotgun (WGS) entry which is preliminary data.</text>
</comment>
<dbReference type="Proteomes" id="UP000315226">
    <property type="component" value="Unassembled WGS sequence"/>
</dbReference>
<dbReference type="Gene3D" id="2.30.39.10">
    <property type="entry name" value="Alpha-1-antitrypsin, domain 1"/>
    <property type="match status" value="1"/>
</dbReference>
<accession>A0A4Y3RND9</accession>
<dbReference type="InterPro" id="IPR042185">
    <property type="entry name" value="Serpin_sf_2"/>
</dbReference>
<keyword evidence="4" id="KW-1185">Reference proteome</keyword>
<dbReference type="Pfam" id="PF00079">
    <property type="entry name" value="Serpin"/>
    <property type="match status" value="1"/>
</dbReference>
<evidence type="ECO:0000256" key="1">
    <source>
        <dbReference type="RuleBase" id="RU000411"/>
    </source>
</evidence>
<dbReference type="EMBL" id="BJMN01000029">
    <property type="protein sequence ID" value="GEB58879.1"/>
    <property type="molecule type" value="Genomic_DNA"/>
</dbReference>
<dbReference type="SUPFAM" id="SSF56574">
    <property type="entry name" value="Serpins"/>
    <property type="match status" value="1"/>
</dbReference>
<dbReference type="InterPro" id="IPR000215">
    <property type="entry name" value="Serpin_fam"/>
</dbReference>
<sequence>MAGFESAADAGAVRELAARWLPRLGDGDFVVSPVGLWTALGAVASGARGRTAEELAGLLGVEGEAAARAVTEARRWLGGTDGVAVATGVWSAVPVLDSFRRGLPGVGFGTLPGAGYSGLPDAVFGATDDMSFGDIPDAQEEIDAWVRAATGGRIPRLPLALEGSEDLVLVNALALKASWLTAFPGHLTSDEPFTDGNGDTRPVPTMRQRIPAGWVWRVGGGTVVVELPCAGAGNGDDGGGSRSARVRFVLGAEGDGPGAVLPAAWAGAGERVPLVADSVDLALPRFTLRTKTLVHRQLGALGVRLALGAEADFSGISAADLCIDKVVQEAVVEIAEEGVEAAAVTQVTMTRSAAAPRPTVVERIAFDRPFGVVVLDASGEVPLFVGWRRSAPER</sequence>
<comment type="similarity">
    <text evidence="1">Belongs to the serpin family.</text>
</comment>
<dbReference type="GO" id="GO:0004867">
    <property type="term" value="F:serine-type endopeptidase inhibitor activity"/>
    <property type="evidence" value="ECO:0007669"/>
    <property type="project" value="InterPro"/>
</dbReference>
<dbReference type="PANTHER" id="PTHR11461:SF211">
    <property type="entry name" value="GH10112P-RELATED"/>
    <property type="match status" value="1"/>
</dbReference>
<dbReference type="GO" id="GO:0005615">
    <property type="term" value="C:extracellular space"/>
    <property type="evidence" value="ECO:0007669"/>
    <property type="project" value="InterPro"/>
</dbReference>
<evidence type="ECO:0000313" key="4">
    <source>
        <dbReference type="Proteomes" id="UP000315226"/>
    </source>
</evidence>
<dbReference type="Gene3D" id="3.30.497.10">
    <property type="entry name" value="Antithrombin, subunit I, domain 2"/>
    <property type="match status" value="1"/>
</dbReference>
<dbReference type="OrthoDB" id="9764871at2"/>
<dbReference type="SMART" id="SM00093">
    <property type="entry name" value="SERPIN"/>
    <property type="match status" value="1"/>
</dbReference>
<dbReference type="AlphaFoldDB" id="A0A4Y3RND9"/>
<gene>
    <name evidence="3" type="ORF">SGA01_44840</name>
</gene>
<proteinExistence type="inferred from homology"/>
<evidence type="ECO:0000313" key="3">
    <source>
        <dbReference type="EMBL" id="GEB58879.1"/>
    </source>
</evidence>
<dbReference type="InterPro" id="IPR023796">
    <property type="entry name" value="Serpin_dom"/>
</dbReference>
<organism evidence="3 4">
    <name type="scientific">Streptomyces gardneri</name>
    <dbReference type="NCBI Taxonomy" id="66892"/>
    <lineage>
        <taxon>Bacteria</taxon>
        <taxon>Bacillati</taxon>
        <taxon>Actinomycetota</taxon>
        <taxon>Actinomycetes</taxon>
        <taxon>Kitasatosporales</taxon>
        <taxon>Streptomycetaceae</taxon>
        <taxon>Streptomyces</taxon>
    </lineage>
</organism>
<dbReference type="PANTHER" id="PTHR11461">
    <property type="entry name" value="SERINE PROTEASE INHIBITOR, SERPIN"/>
    <property type="match status" value="1"/>
</dbReference>
<feature type="domain" description="Serpin" evidence="2">
    <location>
        <begin position="14"/>
        <end position="392"/>
    </location>
</feature>
<reference evidence="3 4" key="1">
    <citation type="submission" date="2019-06" db="EMBL/GenBank/DDBJ databases">
        <title>Whole genome shotgun sequence of Streptomyces gardneri NBRC 12865.</title>
        <authorList>
            <person name="Hosoyama A."/>
            <person name="Uohara A."/>
            <person name="Ohji S."/>
            <person name="Ichikawa N."/>
        </authorList>
    </citation>
    <scope>NUCLEOTIDE SEQUENCE [LARGE SCALE GENOMIC DNA]</scope>
    <source>
        <strain evidence="3 4">NBRC 12865</strain>
    </source>
</reference>
<name>A0A4Y3RND9_9ACTN</name>
<evidence type="ECO:0000259" key="2">
    <source>
        <dbReference type="SMART" id="SM00093"/>
    </source>
</evidence>
<protein>
    <recommendedName>
        <fullName evidence="2">Serpin domain-containing protein</fullName>
    </recommendedName>
</protein>
<dbReference type="InterPro" id="IPR042178">
    <property type="entry name" value="Serpin_sf_1"/>
</dbReference>
<dbReference type="RefSeq" id="WP_141298171.1">
    <property type="nucleotide sequence ID" value="NZ_BJMN01000029.1"/>
</dbReference>